<feature type="binding site" evidence="1">
    <location>
        <position position="329"/>
    </location>
    <ligand>
        <name>substrate</name>
    </ligand>
</feature>
<keyword evidence="1" id="KW-0808">Transferase</keyword>
<feature type="binding site" evidence="1">
    <location>
        <position position="274"/>
    </location>
    <ligand>
        <name>ATP</name>
        <dbReference type="ChEBI" id="CHEBI:30616"/>
    </ligand>
</feature>
<keyword evidence="1" id="KW-0547">Nucleotide-binding</keyword>
<feature type="binding site" evidence="1">
    <location>
        <position position="50"/>
    </location>
    <ligand>
        <name>Mg(2+)</name>
        <dbReference type="ChEBI" id="CHEBI:18420"/>
        <label>3</label>
    </ligand>
</feature>
<dbReference type="HAMAP" id="MF_02128">
    <property type="entry name" value="TMP_kinase"/>
    <property type="match status" value="1"/>
</dbReference>
<feature type="binding site" evidence="1">
    <location>
        <position position="112"/>
    </location>
    <ligand>
        <name>Mg(2+)</name>
        <dbReference type="ChEBI" id="CHEBI:18420"/>
        <label>3</label>
    </ligand>
</feature>
<evidence type="ECO:0000313" key="4">
    <source>
        <dbReference type="Proteomes" id="UP001500368"/>
    </source>
</evidence>
<dbReference type="CDD" id="cd02194">
    <property type="entry name" value="ThiL"/>
    <property type="match status" value="1"/>
</dbReference>
<feature type="binding site" evidence="1">
    <location>
        <position position="194"/>
    </location>
    <ligand>
        <name>ATP</name>
        <dbReference type="ChEBI" id="CHEBI:30616"/>
    </ligand>
</feature>
<dbReference type="SUPFAM" id="SSF56042">
    <property type="entry name" value="PurM C-terminal domain-like"/>
    <property type="match status" value="1"/>
</dbReference>
<dbReference type="GO" id="GO:0016301">
    <property type="term" value="F:kinase activity"/>
    <property type="evidence" value="ECO:0007669"/>
    <property type="project" value="UniProtKB-KW"/>
</dbReference>
<feature type="binding site" evidence="1">
    <location>
        <position position="142"/>
    </location>
    <ligand>
        <name>ATP</name>
        <dbReference type="ChEBI" id="CHEBI:30616"/>
    </ligand>
</feature>
<comment type="miscellaneous">
    <text evidence="1">Reaction mechanism of ThiL seems to utilize a direct, inline transfer of the gamma-phosphate of ATP to TMP rather than a phosphorylated enzyme intermediate.</text>
</comment>
<evidence type="ECO:0000313" key="3">
    <source>
        <dbReference type="EMBL" id="GAA4923074.1"/>
    </source>
</evidence>
<dbReference type="Pfam" id="PF00586">
    <property type="entry name" value="AIRS"/>
    <property type="match status" value="1"/>
</dbReference>
<comment type="similarity">
    <text evidence="1">Belongs to the thiamine-monophosphate kinase family.</text>
</comment>
<keyword evidence="1" id="KW-0479">Metal-binding</keyword>
<feature type="binding site" evidence="1">
    <location>
        <position position="272"/>
    </location>
    <ligand>
        <name>Mg(2+)</name>
        <dbReference type="ChEBI" id="CHEBI:18420"/>
        <label>3</label>
    </ligand>
</feature>
<comment type="pathway">
    <text evidence="1">Cofactor biosynthesis; thiamine diphosphate biosynthesis; thiamine diphosphate from thiamine phosphate: step 1/1.</text>
</comment>
<feature type="binding site" evidence="1">
    <location>
        <position position="65"/>
    </location>
    <ligand>
        <name>Mg(2+)</name>
        <dbReference type="ChEBI" id="CHEBI:18420"/>
        <label>4</label>
    </ligand>
</feature>
<comment type="caution">
    <text evidence="3">The sequence shown here is derived from an EMBL/GenBank/DDBJ whole genome shotgun (WGS) entry which is preliminary data.</text>
</comment>
<name>A0ABP9G0B4_9MICC</name>
<feature type="binding site" evidence="1">
    <location>
        <position position="112"/>
    </location>
    <ligand>
        <name>Mg(2+)</name>
        <dbReference type="ChEBI" id="CHEBI:18420"/>
        <label>2</label>
    </ligand>
</feature>
<feature type="binding site" evidence="1">
    <location>
        <position position="74"/>
    </location>
    <ligand>
        <name>substrate</name>
    </ligand>
</feature>
<dbReference type="PANTHER" id="PTHR30270">
    <property type="entry name" value="THIAMINE-MONOPHOSPHATE KINASE"/>
    <property type="match status" value="1"/>
</dbReference>
<dbReference type="InterPro" id="IPR036676">
    <property type="entry name" value="PurM-like_C_sf"/>
</dbReference>
<keyword evidence="1" id="KW-0067">ATP-binding</keyword>
<dbReference type="InterPro" id="IPR016188">
    <property type="entry name" value="PurM-like_N"/>
</dbReference>
<evidence type="ECO:0000259" key="2">
    <source>
        <dbReference type="Pfam" id="PF00586"/>
    </source>
</evidence>
<feature type="binding site" evidence="1">
    <location>
        <position position="67"/>
    </location>
    <ligand>
        <name>Mg(2+)</name>
        <dbReference type="ChEBI" id="CHEBI:18420"/>
        <label>1</label>
    </ligand>
</feature>
<organism evidence="3 4">
    <name type="scientific">Nesterenkonia rhizosphaerae</name>
    <dbReference type="NCBI Taxonomy" id="1348272"/>
    <lineage>
        <taxon>Bacteria</taxon>
        <taxon>Bacillati</taxon>
        <taxon>Actinomycetota</taxon>
        <taxon>Actinomycetes</taxon>
        <taxon>Micrococcales</taxon>
        <taxon>Micrococcaceae</taxon>
        <taxon>Nesterenkonia</taxon>
    </lineage>
</organism>
<dbReference type="SUPFAM" id="SSF55326">
    <property type="entry name" value="PurM N-terminal domain-like"/>
    <property type="match status" value="1"/>
</dbReference>
<comment type="catalytic activity">
    <reaction evidence="1">
        <text>thiamine phosphate + ATP = thiamine diphosphate + ADP</text>
        <dbReference type="Rhea" id="RHEA:15913"/>
        <dbReference type="ChEBI" id="CHEBI:30616"/>
        <dbReference type="ChEBI" id="CHEBI:37575"/>
        <dbReference type="ChEBI" id="CHEBI:58937"/>
        <dbReference type="ChEBI" id="CHEBI:456216"/>
        <dbReference type="EC" id="2.7.4.16"/>
    </reaction>
</comment>
<evidence type="ECO:0000256" key="1">
    <source>
        <dbReference type="HAMAP-Rule" id="MF_02128"/>
    </source>
</evidence>
<feature type="binding site" evidence="1">
    <location>
        <position position="275"/>
    </location>
    <ligand>
        <name>Mg(2+)</name>
        <dbReference type="ChEBI" id="CHEBI:18420"/>
        <label>5</label>
    </ligand>
</feature>
<feature type="binding site" evidence="1">
    <location>
        <position position="66"/>
    </location>
    <ligand>
        <name>Mg(2+)</name>
        <dbReference type="ChEBI" id="CHEBI:18420"/>
        <label>1</label>
    </ligand>
</feature>
<dbReference type="Proteomes" id="UP001500368">
    <property type="component" value="Unassembled WGS sequence"/>
</dbReference>
<keyword evidence="4" id="KW-1185">Reference proteome</keyword>
<dbReference type="PANTHER" id="PTHR30270:SF0">
    <property type="entry name" value="THIAMINE-MONOPHOSPHATE KINASE"/>
    <property type="match status" value="1"/>
</dbReference>
<feature type="binding site" evidence="1">
    <location>
        <position position="373"/>
    </location>
    <ligand>
        <name>substrate</name>
    </ligand>
</feature>
<proteinExistence type="inferred from homology"/>
<sequence>MNIAELTGDEAPMTVGRVGEEVVLETLRAAVDPHNSAVTGTSMDLGPGDDAALLTATAGAQLVLTTDTMSEGQDFRREWWLGSAELSATAGESAEKWAMDVGTKAAAQNLSDINAMGAVPTALLVSLTLPADLPVQWVKDFYRGVIRACQQPGAQRCVIAGGDLGTGDQISVTITAVGELPRGAEGQPAGGLRRSGATAGDVLAICGPLGRAAAGLAFLEMPRDELTDPEKLQHLDQHADLLAQVLTAQQRPTPPLTAGPAARAAGATAAMDISDGLLRDAGRLARSSEVRIELDDDALLAEARTLEPIATAVGSTPDQALSWVLSGGEEYALLASFPAVVELPEGFRRIGTVADANGAPGVITGSAVESIGWDSLA</sequence>
<dbReference type="NCBIfam" id="TIGR01379">
    <property type="entry name" value="thiL"/>
    <property type="match status" value="1"/>
</dbReference>
<feature type="binding site" evidence="1">
    <location>
        <position position="50"/>
    </location>
    <ligand>
        <name>Mg(2+)</name>
        <dbReference type="ChEBI" id="CHEBI:18420"/>
        <label>4</label>
    </ligand>
</feature>
<keyword evidence="1" id="KW-0460">Magnesium</keyword>
<feature type="binding site" evidence="1">
    <location>
        <position position="67"/>
    </location>
    <ligand>
        <name>Mg(2+)</name>
        <dbReference type="ChEBI" id="CHEBI:18420"/>
        <label>2</label>
    </ligand>
</feature>
<reference evidence="4" key="1">
    <citation type="journal article" date="2019" name="Int. J. Syst. Evol. Microbiol.">
        <title>The Global Catalogue of Microorganisms (GCM) 10K type strain sequencing project: providing services to taxonomists for standard genome sequencing and annotation.</title>
        <authorList>
            <consortium name="The Broad Institute Genomics Platform"/>
            <consortium name="The Broad Institute Genome Sequencing Center for Infectious Disease"/>
            <person name="Wu L."/>
            <person name="Ma J."/>
        </authorList>
    </citation>
    <scope>NUCLEOTIDE SEQUENCE [LARGE SCALE GENOMIC DNA]</scope>
    <source>
        <strain evidence="4">JCM 19129</strain>
    </source>
</reference>
<gene>
    <name evidence="1" type="primary">thiL</name>
    <name evidence="3" type="ORF">GCM10025790_20140</name>
</gene>
<dbReference type="InterPro" id="IPR006283">
    <property type="entry name" value="ThiL-like"/>
</dbReference>
<comment type="function">
    <text evidence="1">Catalyzes the ATP-dependent phosphorylation of thiamine-monophosphate (TMP) to form thiamine-pyrophosphate (TPP), the active form of vitamin B1.</text>
</comment>
<feature type="binding site" evidence="1">
    <location>
        <begin position="162"/>
        <end position="163"/>
    </location>
    <ligand>
        <name>ATP</name>
        <dbReference type="ChEBI" id="CHEBI:30616"/>
    </ligand>
</feature>
<dbReference type="Gene3D" id="3.90.650.10">
    <property type="entry name" value="PurM-like C-terminal domain"/>
    <property type="match status" value="1"/>
</dbReference>
<dbReference type="Gene3D" id="3.30.1330.10">
    <property type="entry name" value="PurM-like, N-terminal domain"/>
    <property type="match status" value="1"/>
</dbReference>
<feature type="binding site" evidence="1">
    <location>
        <position position="163"/>
    </location>
    <ligand>
        <name>Mg(2+)</name>
        <dbReference type="ChEBI" id="CHEBI:18420"/>
        <label>1</label>
    </ligand>
</feature>
<feature type="domain" description="PurM-like N-terminal" evidence="2">
    <location>
        <begin position="48"/>
        <end position="179"/>
    </location>
</feature>
<dbReference type="RefSeq" id="WP_345477880.1">
    <property type="nucleotide sequence ID" value="NZ_BAABLW010000007.1"/>
</dbReference>
<protein>
    <recommendedName>
        <fullName evidence="1">Thiamine-monophosphate kinase</fullName>
        <shortName evidence="1">TMP kinase</shortName>
        <shortName evidence="1">Thiamine-phosphate kinase</shortName>
        <ecNumber evidence="1">2.7.4.16</ecNumber>
    </recommendedName>
</protein>
<keyword evidence="1" id="KW-0784">Thiamine biosynthesis</keyword>
<feature type="binding site" evidence="1">
    <location>
        <position position="112"/>
    </location>
    <ligand>
        <name>Mg(2+)</name>
        <dbReference type="ChEBI" id="CHEBI:18420"/>
        <label>4</label>
    </ligand>
</feature>
<dbReference type="EC" id="2.7.4.16" evidence="1"/>
<dbReference type="EMBL" id="BAABLW010000007">
    <property type="protein sequence ID" value="GAA4923074.1"/>
    <property type="molecule type" value="Genomic_DNA"/>
</dbReference>
<keyword evidence="1 3" id="KW-0418">Kinase</keyword>
<accession>A0ABP9G0B4</accession>
<dbReference type="InterPro" id="IPR036921">
    <property type="entry name" value="PurM-like_N_sf"/>
</dbReference>